<reference evidence="3 4" key="1">
    <citation type="submission" date="2016-07" db="EMBL/GenBank/DDBJ databases">
        <title>Pervasive Adenine N6-methylation of Active Genes in Fungi.</title>
        <authorList>
            <consortium name="DOE Joint Genome Institute"/>
            <person name="Mondo S.J."/>
            <person name="Dannebaum R.O."/>
            <person name="Kuo R.C."/>
            <person name="Labutti K."/>
            <person name="Haridas S."/>
            <person name="Kuo A."/>
            <person name="Salamov A."/>
            <person name="Ahrendt S.R."/>
            <person name="Lipzen A."/>
            <person name="Sullivan W."/>
            <person name="Andreopoulos W.B."/>
            <person name="Clum A."/>
            <person name="Lindquist E."/>
            <person name="Daum C."/>
            <person name="Ramamoorthy G.K."/>
            <person name="Gryganskyi A."/>
            <person name="Culley D."/>
            <person name="Magnuson J.K."/>
            <person name="James T.Y."/>
            <person name="O'Malley M.A."/>
            <person name="Stajich J.E."/>
            <person name="Spatafora J.W."/>
            <person name="Visel A."/>
            <person name="Grigoriev I.V."/>
        </authorList>
    </citation>
    <scope>NUCLEOTIDE SEQUENCE [LARGE SCALE GENOMIC DNA]</scope>
    <source>
        <strain evidence="3 4">NRRL 3116</strain>
    </source>
</reference>
<dbReference type="GeneID" id="33569905"/>
<dbReference type="Proteomes" id="UP000193648">
    <property type="component" value="Unassembled WGS sequence"/>
</dbReference>
<accession>A0A1Y2GF23</accession>
<proteinExistence type="predicted"/>
<protein>
    <submittedName>
        <fullName evidence="3">Uncharacterized protein</fullName>
    </submittedName>
</protein>
<feature type="compositionally biased region" description="Polar residues" evidence="1">
    <location>
        <begin position="456"/>
        <end position="469"/>
    </location>
</feature>
<dbReference type="InParanoid" id="A0A1Y2GF23"/>
<feature type="transmembrane region" description="Helical" evidence="2">
    <location>
        <begin position="48"/>
        <end position="70"/>
    </location>
</feature>
<feature type="region of interest" description="Disordered" evidence="1">
    <location>
        <begin position="451"/>
        <end position="521"/>
    </location>
</feature>
<sequence>MEYRTITPENREPSQGMINSILRFFWAVFTFNHEYPHKRKGEDMSVCIIKNIVIFITRFACIMGATWYIIKFVEVWQLGNARPFNILESLSIKDNGTPTPTLSLYTTEIDKIEVASVEYINATQSTPSNGQNVKHYKSGAEGERIVIVPEKKVLTDGYQRREYIQVVLKHSPVPSQYNWSQVTLLHPNIDARFFTSRDKFNQFYFLPGHFVEIRYTPLNYNEAYRPGPDASFVQRFKAFLGHGGQNETFSYRSTVQHMPFPHGMYDDLTTVLLLRPQSNVEIISYAAEGVTFRDTMANIGGLMGLVSSLIVFLFGASLASPWGLIADIPCFRRRITGSLAKAYDTHDGYSKGPFTTRAEDIGKFHDTEVQTQDQKIMLLKERIDELEMVLSDFYLSSDVFQTYAKERKKLKLARTVSVAHQRENQTTDITATGGSLSKPELEDYHPYHQKEHLGFNGSQSSEPLVQTGQRRADLKPSSEFIVPMSSDGAQEHLSLLSPSQPSSHAAPQYEHLSMSDLSRTH</sequence>
<dbReference type="AlphaFoldDB" id="A0A1Y2GF23"/>
<keyword evidence="2" id="KW-0472">Membrane</keyword>
<comment type="caution">
    <text evidence="3">The sequence shown here is derived from an EMBL/GenBank/DDBJ whole genome shotgun (WGS) entry which is preliminary data.</text>
</comment>
<feature type="compositionally biased region" description="Low complexity" evidence="1">
    <location>
        <begin position="492"/>
        <end position="508"/>
    </location>
</feature>
<evidence type="ECO:0000313" key="4">
    <source>
        <dbReference type="Proteomes" id="UP000193648"/>
    </source>
</evidence>
<keyword evidence="2" id="KW-1133">Transmembrane helix</keyword>
<evidence type="ECO:0000256" key="2">
    <source>
        <dbReference type="SAM" id="Phobius"/>
    </source>
</evidence>
<dbReference type="EMBL" id="MCFF01000042">
    <property type="protein sequence ID" value="ORZ07228.1"/>
    <property type="molecule type" value="Genomic_DNA"/>
</dbReference>
<dbReference type="RefSeq" id="XP_021877891.1">
    <property type="nucleotide sequence ID" value="XM_022028062.1"/>
</dbReference>
<gene>
    <name evidence="3" type="ORF">BCR41DRAFT_388927</name>
</gene>
<organism evidence="3 4">
    <name type="scientific">Lobosporangium transversale</name>
    <dbReference type="NCBI Taxonomy" id="64571"/>
    <lineage>
        <taxon>Eukaryota</taxon>
        <taxon>Fungi</taxon>
        <taxon>Fungi incertae sedis</taxon>
        <taxon>Mucoromycota</taxon>
        <taxon>Mortierellomycotina</taxon>
        <taxon>Mortierellomycetes</taxon>
        <taxon>Mortierellales</taxon>
        <taxon>Mortierellaceae</taxon>
        <taxon>Lobosporangium</taxon>
    </lineage>
</organism>
<evidence type="ECO:0000256" key="1">
    <source>
        <dbReference type="SAM" id="MobiDB-lite"/>
    </source>
</evidence>
<keyword evidence="4" id="KW-1185">Reference proteome</keyword>
<dbReference type="OrthoDB" id="2403806at2759"/>
<name>A0A1Y2GF23_9FUNG</name>
<keyword evidence="2" id="KW-0812">Transmembrane</keyword>
<evidence type="ECO:0000313" key="3">
    <source>
        <dbReference type="EMBL" id="ORZ07228.1"/>
    </source>
</evidence>
<feature type="transmembrane region" description="Helical" evidence="2">
    <location>
        <begin position="302"/>
        <end position="325"/>
    </location>
</feature>